<organism evidence="1">
    <name type="scientific">marine metagenome</name>
    <dbReference type="NCBI Taxonomy" id="408172"/>
    <lineage>
        <taxon>unclassified sequences</taxon>
        <taxon>metagenomes</taxon>
        <taxon>ecological metagenomes</taxon>
    </lineage>
</organism>
<dbReference type="AlphaFoldDB" id="A0A381YXQ8"/>
<protein>
    <submittedName>
        <fullName evidence="1">Uncharacterized protein</fullName>
    </submittedName>
</protein>
<reference evidence="1" key="1">
    <citation type="submission" date="2018-05" db="EMBL/GenBank/DDBJ databases">
        <authorList>
            <person name="Lanie J.A."/>
            <person name="Ng W.-L."/>
            <person name="Kazmierczak K.M."/>
            <person name="Andrzejewski T.M."/>
            <person name="Davidsen T.M."/>
            <person name="Wayne K.J."/>
            <person name="Tettelin H."/>
            <person name="Glass J.I."/>
            <person name="Rusch D."/>
            <person name="Podicherti R."/>
            <person name="Tsui H.-C.T."/>
            <person name="Winkler M.E."/>
        </authorList>
    </citation>
    <scope>NUCLEOTIDE SEQUENCE</scope>
</reference>
<name>A0A381YXQ8_9ZZZZ</name>
<evidence type="ECO:0000313" key="1">
    <source>
        <dbReference type="EMBL" id="SVA81856.1"/>
    </source>
</evidence>
<sequence>MISCTENPFGGEKKIADRTISGHVKLDKVDFYPKGYHSGVLVWSEDLGLRATTDIDGSFELTLPASSESSSGAIIDGDYTIQFFLGNYKVSSVTVTFAAGQVVNDEKVINLEGELRRDVSLTRLAGVHTDVYPPVISSGFDSDIITKVQVTPDKTDIYFHLRKVVTRTSSIYTGLLIREVDSKKLAYTVDIDSATIMKEYMDRPSKTLEFIFNYTDVNLPEGIYEVIPYLVLDREDVPQTILNILSSGYDSFSQSYFEYPFYRTGGKLVVE</sequence>
<dbReference type="InterPro" id="IPR008969">
    <property type="entry name" value="CarboxyPept-like_regulatory"/>
</dbReference>
<proteinExistence type="predicted"/>
<accession>A0A381YXQ8</accession>
<dbReference type="EMBL" id="UINC01019338">
    <property type="protein sequence ID" value="SVA81856.1"/>
    <property type="molecule type" value="Genomic_DNA"/>
</dbReference>
<dbReference type="SUPFAM" id="SSF49464">
    <property type="entry name" value="Carboxypeptidase regulatory domain-like"/>
    <property type="match status" value="1"/>
</dbReference>
<gene>
    <name evidence="1" type="ORF">METZ01_LOCUS134710</name>
</gene>